<reference evidence="1 2" key="1">
    <citation type="journal article" date="2019" name="Nat. Ecol. Evol.">
        <title>Megaphylogeny resolves global patterns of mushroom evolution.</title>
        <authorList>
            <person name="Varga T."/>
            <person name="Krizsan K."/>
            <person name="Foldi C."/>
            <person name="Dima B."/>
            <person name="Sanchez-Garcia M."/>
            <person name="Sanchez-Ramirez S."/>
            <person name="Szollosi G.J."/>
            <person name="Szarkandi J.G."/>
            <person name="Papp V."/>
            <person name="Albert L."/>
            <person name="Andreopoulos W."/>
            <person name="Angelini C."/>
            <person name="Antonin V."/>
            <person name="Barry K.W."/>
            <person name="Bougher N.L."/>
            <person name="Buchanan P."/>
            <person name="Buyck B."/>
            <person name="Bense V."/>
            <person name="Catcheside P."/>
            <person name="Chovatia M."/>
            <person name="Cooper J."/>
            <person name="Damon W."/>
            <person name="Desjardin D."/>
            <person name="Finy P."/>
            <person name="Geml J."/>
            <person name="Haridas S."/>
            <person name="Hughes K."/>
            <person name="Justo A."/>
            <person name="Karasinski D."/>
            <person name="Kautmanova I."/>
            <person name="Kiss B."/>
            <person name="Kocsube S."/>
            <person name="Kotiranta H."/>
            <person name="LaButti K.M."/>
            <person name="Lechner B.E."/>
            <person name="Liimatainen K."/>
            <person name="Lipzen A."/>
            <person name="Lukacs Z."/>
            <person name="Mihaltcheva S."/>
            <person name="Morgado L.N."/>
            <person name="Niskanen T."/>
            <person name="Noordeloos M.E."/>
            <person name="Ohm R.A."/>
            <person name="Ortiz-Santana B."/>
            <person name="Ovrebo C."/>
            <person name="Racz N."/>
            <person name="Riley R."/>
            <person name="Savchenko A."/>
            <person name="Shiryaev A."/>
            <person name="Soop K."/>
            <person name="Spirin V."/>
            <person name="Szebenyi C."/>
            <person name="Tomsovsky M."/>
            <person name="Tulloss R.E."/>
            <person name="Uehling J."/>
            <person name="Grigoriev I.V."/>
            <person name="Vagvolgyi C."/>
            <person name="Papp T."/>
            <person name="Martin F.M."/>
            <person name="Miettinen O."/>
            <person name="Hibbett D.S."/>
            <person name="Nagy L.G."/>
        </authorList>
    </citation>
    <scope>NUCLEOTIDE SEQUENCE [LARGE SCALE GENOMIC DNA]</scope>
    <source>
        <strain evidence="1 2">NL-1719</strain>
    </source>
</reference>
<evidence type="ECO:0000313" key="2">
    <source>
        <dbReference type="Proteomes" id="UP000308600"/>
    </source>
</evidence>
<protein>
    <submittedName>
        <fullName evidence="1">Uncharacterized protein</fullName>
    </submittedName>
</protein>
<sequence>MYGVKSGLFLGSAVVLGSSQGDIQFLQSAKGSTGQRSTNSGTSMKLARRRFIDGHSLSECCAWQDIYRIWKNVHLRIMLRNNLPVNCKRNGVAHHLNTRTLSVQVKWSSNRFEPRCVVSICSASQTEAVKI</sequence>
<accession>A0ACD3BAI7</accession>
<organism evidence="1 2">
    <name type="scientific">Pluteus cervinus</name>
    <dbReference type="NCBI Taxonomy" id="181527"/>
    <lineage>
        <taxon>Eukaryota</taxon>
        <taxon>Fungi</taxon>
        <taxon>Dikarya</taxon>
        <taxon>Basidiomycota</taxon>
        <taxon>Agaricomycotina</taxon>
        <taxon>Agaricomycetes</taxon>
        <taxon>Agaricomycetidae</taxon>
        <taxon>Agaricales</taxon>
        <taxon>Pluteineae</taxon>
        <taxon>Pluteaceae</taxon>
        <taxon>Pluteus</taxon>
    </lineage>
</organism>
<dbReference type="Proteomes" id="UP000308600">
    <property type="component" value="Unassembled WGS sequence"/>
</dbReference>
<keyword evidence="2" id="KW-1185">Reference proteome</keyword>
<gene>
    <name evidence="1" type="ORF">BDN72DRAFT_832970</name>
</gene>
<evidence type="ECO:0000313" key="1">
    <source>
        <dbReference type="EMBL" id="TFK74856.1"/>
    </source>
</evidence>
<dbReference type="EMBL" id="ML208266">
    <property type="protein sequence ID" value="TFK74856.1"/>
    <property type="molecule type" value="Genomic_DNA"/>
</dbReference>
<name>A0ACD3BAI7_9AGAR</name>
<proteinExistence type="predicted"/>